<dbReference type="PANTHER" id="PTHR45138:SF9">
    <property type="entry name" value="DIGUANYLATE CYCLASE DGCM-RELATED"/>
    <property type="match status" value="1"/>
</dbReference>
<dbReference type="SMART" id="SM00267">
    <property type="entry name" value="GGDEF"/>
    <property type="match status" value="1"/>
</dbReference>
<feature type="region of interest" description="Disordered" evidence="3">
    <location>
        <begin position="467"/>
        <end position="493"/>
    </location>
</feature>
<dbReference type="InterPro" id="IPR043128">
    <property type="entry name" value="Rev_trsase/Diguanyl_cyclase"/>
</dbReference>
<dbReference type="EMBL" id="JAJUBB010000016">
    <property type="protein sequence ID" value="MDD1783139.1"/>
    <property type="molecule type" value="Genomic_DNA"/>
</dbReference>
<proteinExistence type="predicted"/>
<protein>
    <recommendedName>
        <fullName evidence="1">diguanylate cyclase</fullName>
        <ecNumber evidence="1">2.7.7.65</ecNumber>
    </recommendedName>
</protein>
<dbReference type="CDD" id="cd06225">
    <property type="entry name" value="HAMP"/>
    <property type="match status" value="1"/>
</dbReference>
<dbReference type="Proteomes" id="UP001149821">
    <property type="component" value="Unassembled WGS sequence"/>
</dbReference>
<dbReference type="RefSeq" id="WP_274143808.1">
    <property type="nucleotide sequence ID" value="NZ_JAJUBB010000016.1"/>
</dbReference>
<dbReference type="SUPFAM" id="SSF55073">
    <property type="entry name" value="Nucleotide cyclase"/>
    <property type="match status" value="1"/>
</dbReference>
<dbReference type="NCBIfam" id="TIGR00254">
    <property type="entry name" value="GGDEF"/>
    <property type="match status" value="1"/>
</dbReference>
<keyword evidence="4" id="KW-1133">Transmembrane helix</keyword>
<dbReference type="InterPro" id="IPR029787">
    <property type="entry name" value="Nucleotide_cyclase"/>
</dbReference>
<keyword evidence="4" id="KW-0472">Membrane</keyword>
<evidence type="ECO:0000256" key="4">
    <source>
        <dbReference type="SAM" id="Phobius"/>
    </source>
</evidence>
<feature type="domain" description="GGDEF" evidence="5">
    <location>
        <begin position="337"/>
        <end position="472"/>
    </location>
</feature>
<evidence type="ECO:0000313" key="6">
    <source>
        <dbReference type="EMBL" id="MDD1783139.1"/>
    </source>
</evidence>
<reference evidence="6" key="1">
    <citation type="submission" date="2021-12" db="EMBL/GenBank/DDBJ databases">
        <title>Enterovibrio ZSDZ35 sp. nov. and Enterovibrio ZSDZ42 sp. nov., isolated from coastal seawater in Qingdao.</title>
        <authorList>
            <person name="Zhang P."/>
        </authorList>
    </citation>
    <scope>NUCLEOTIDE SEQUENCE</scope>
    <source>
        <strain evidence="6">ZSDZ35</strain>
    </source>
</reference>
<comment type="caution">
    <text evidence="6">The sequence shown here is derived from an EMBL/GenBank/DDBJ whole genome shotgun (WGS) entry which is preliminary data.</text>
</comment>
<feature type="transmembrane region" description="Helical" evidence="4">
    <location>
        <begin position="6"/>
        <end position="28"/>
    </location>
</feature>
<evidence type="ECO:0000313" key="7">
    <source>
        <dbReference type="Proteomes" id="UP001149821"/>
    </source>
</evidence>
<dbReference type="EC" id="2.7.7.65" evidence="1"/>
<dbReference type="InterPro" id="IPR050469">
    <property type="entry name" value="Diguanylate_Cyclase"/>
</dbReference>
<name>A0ABT5QQH5_9GAMM</name>
<feature type="transmembrane region" description="Helical" evidence="4">
    <location>
        <begin position="224"/>
        <end position="251"/>
    </location>
</feature>
<evidence type="ECO:0000259" key="5">
    <source>
        <dbReference type="PROSITE" id="PS50887"/>
    </source>
</evidence>
<dbReference type="PROSITE" id="PS50887">
    <property type="entry name" value="GGDEF"/>
    <property type="match status" value="1"/>
</dbReference>
<organism evidence="6 7">
    <name type="scientific">Enterovibrio qingdaonensis</name>
    <dbReference type="NCBI Taxonomy" id="2899818"/>
    <lineage>
        <taxon>Bacteria</taxon>
        <taxon>Pseudomonadati</taxon>
        <taxon>Pseudomonadota</taxon>
        <taxon>Gammaproteobacteria</taxon>
        <taxon>Vibrionales</taxon>
        <taxon>Vibrionaceae</taxon>
        <taxon>Enterovibrio</taxon>
    </lineage>
</organism>
<evidence type="ECO:0000256" key="2">
    <source>
        <dbReference type="ARBA" id="ARBA00034247"/>
    </source>
</evidence>
<dbReference type="Pfam" id="PF00990">
    <property type="entry name" value="GGDEF"/>
    <property type="match status" value="1"/>
</dbReference>
<evidence type="ECO:0000256" key="1">
    <source>
        <dbReference type="ARBA" id="ARBA00012528"/>
    </source>
</evidence>
<keyword evidence="7" id="KW-1185">Reference proteome</keyword>
<dbReference type="PANTHER" id="PTHR45138">
    <property type="entry name" value="REGULATORY COMPONENTS OF SENSORY TRANSDUCTION SYSTEM"/>
    <property type="match status" value="1"/>
</dbReference>
<keyword evidence="4" id="KW-0812">Transmembrane</keyword>
<sequence>MLKKLTINQLLFFSHLMLVVILIAGLSYSRYQSEWESRVNNEAALMEQSMSPLMREISAAVAGRNYTALTMPSHKDTLASIDSLLFLDIEGTSDYQGNKVCVRYFKETGEIWRIDVSDEELDIARQSRDALNSKLQSDELDHVAARKLTFLLNKAEKDLVNLTKSQTLTNEFKTPWPIERLTQKFVLFPDYKIAAIQLPLFNKNGGFIYAVFDASHLYSLKSDIYLTIAIEAVIALFVSLLLIVGVTHWLVAPLRRLAAEMDKDIERLNIAALDEIKRTDEIGVLARGLHTLTRKTQSQLKLLKHMSDTDALTGLSGRHNYNERAVALFNTTRHQGASFGVIVCDIDHFKLYNDSFGHGKGDDVIKKIADVLISTTRTNDLSFRIGGEEFVVLLKVHEAENLLFIAERMRSEVEALAIPHTTETGVVTLSVGAALVPPDSRQLTYTDAFEFADKLLYSAKNAGRNRVEFKEMESGQQPSSHQPHAEMAPEAAK</sequence>
<dbReference type="Gene3D" id="6.10.340.10">
    <property type="match status" value="1"/>
</dbReference>
<dbReference type="InterPro" id="IPR000160">
    <property type="entry name" value="GGDEF_dom"/>
</dbReference>
<dbReference type="CDD" id="cd01949">
    <property type="entry name" value="GGDEF"/>
    <property type="match status" value="1"/>
</dbReference>
<dbReference type="Gene3D" id="3.30.70.270">
    <property type="match status" value="1"/>
</dbReference>
<comment type="catalytic activity">
    <reaction evidence="2">
        <text>2 GTP = 3',3'-c-di-GMP + 2 diphosphate</text>
        <dbReference type="Rhea" id="RHEA:24898"/>
        <dbReference type="ChEBI" id="CHEBI:33019"/>
        <dbReference type="ChEBI" id="CHEBI:37565"/>
        <dbReference type="ChEBI" id="CHEBI:58805"/>
        <dbReference type="EC" id="2.7.7.65"/>
    </reaction>
</comment>
<gene>
    <name evidence="6" type="ORF">LRP49_18390</name>
</gene>
<evidence type="ECO:0000256" key="3">
    <source>
        <dbReference type="SAM" id="MobiDB-lite"/>
    </source>
</evidence>
<accession>A0ABT5QQH5</accession>